<accession>A0A6J4SKI0</accession>
<feature type="non-terminal residue" evidence="2">
    <location>
        <position position="247"/>
    </location>
</feature>
<dbReference type="GO" id="GO:0032259">
    <property type="term" value="P:methylation"/>
    <property type="evidence" value="ECO:0007669"/>
    <property type="project" value="UniProtKB-KW"/>
</dbReference>
<organism evidence="2">
    <name type="scientific">uncultured Rubrobacteraceae bacterium</name>
    <dbReference type="NCBI Taxonomy" id="349277"/>
    <lineage>
        <taxon>Bacteria</taxon>
        <taxon>Bacillati</taxon>
        <taxon>Actinomycetota</taxon>
        <taxon>Rubrobacteria</taxon>
        <taxon>Rubrobacterales</taxon>
        <taxon>Rubrobacteraceae</taxon>
        <taxon>environmental samples</taxon>
    </lineage>
</organism>
<feature type="non-terminal residue" evidence="2">
    <location>
        <position position="1"/>
    </location>
</feature>
<reference evidence="2" key="1">
    <citation type="submission" date="2020-02" db="EMBL/GenBank/DDBJ databases">
        <authorList>
            <person name="Meier V. D."/>
        </authorList>
    </citation>
    <scope>NUCLEOTIDE SEQUENCE</scope>
    <source>
        <strain evidence="2">AVDCRST_MAG12</strain>
    </source>
</reference>
<keyword evidence="2" id="KW-0808">Transferase</keyword>
<name>A0A6J4SKI0_9ACTN</name>
<dbReference type="EMBL" id="CADCVK010000349">
    <property type="protein sequence ID" value="CAA9496140.1"/>
    <property type="molecule type" value="Genomic_DNA"/>
</dbReference>
<proteinExistence type="predicted"/>
<gene>
    <name evidence="2" type="ORF">AVDCRST_MAG12-2376</name>
</gene>
<evidence type="ECO:0000313" key="2">
    <source>
        <dbReference type="EMBL" id="CAA9496140.1"/>
    </source>
</evidence>
<feature type="compositionally biased region" description="Basic and acidic residues" evidence="1">
    <location>
        <begin position="191"/>
        <end position="211"/>
    </location>
</feature>
<feature type="compositionally biased region" description="Low complexity" evidence="1">
    <location>
        <begin position="1"/>
        <end position="13"/>
    </location>
</feature>
<protein>
    <submittedName>
        <fullName evidence="2">SAM-dependent methyltransferase</fullName>
    </submittedName>
</protein>
<feature type="compositionally biased region" description="Basic residues" evidence="1">
    <location>
        <begin position="152"/>
        <end position="162"/>
    </location>
</feature>
<feature type="compositionally biased region" description="Basic residues" evidence="1">
    <location>
        <begin position="122"/>
        <end position="145"/>
    </location>
</feature>
<keyword evidence="2" id="KW-0489">Methyltransferase</keyword>
<feature type="region of interest" description="Disordered" evidence="1">
    <location>
        <begin position="176"/>
        <end position="247"/>
    </location>
</feature>
<feature type="region of interest" description="Disordered" evidence="1">
    <location>
        <begin position="1"/>
        <end position="164"/>
    </location>
</feature>
<feature type="compositionally biased region" description="Basic and acidic residues" evidence="1">
    <location>
        <begin position="55"/>
        <end position="73"/>
    </location>
</feature>
<dbReference type="AlphaFoldDB" id="A0A6J4SKI0"/>
<sequence>GRVRSPGGPLRPGVRPRSRRPLLAGPRRKGERPRRRVGRRDRAHSRPPRRRRPRGDRGRTLRGDGRAGWEERRRRPVGPGRHANGEAGSSLRPRRLRLQLVSLPPHPGRRPGFLAQRARSPGARRPHRHRGLGLHPRGARRRSRRPVVAPRPRPRPARRRAARPLLALPLRRGLADHGDAPLLRGLRRHRRAEEQPGARPGDKDRQPRRAAPDAAPLGPRRRSRLRRVRRGTVHRGERPPHSPGQEI</sequence>
<feature type="compositionally biased region" description="Basic residues" evidence="1">
    <location>
        <begin position="219"/>
        <end position="233"/>
    </location>
</feature>
<feature type="compositionally biased region" description="Basic residues" evidence="1">
    <location>
        <begin position="14"/>
        <end position="54"/>
    </location>
</feature>
<evidence type="ECO:0000256" key="1">
    <source>
        <dbReference type="SAM" id="MobiDB-lite"/>
    </source>
</evidence>
<dbReference type="GO" id="GO:0008168">
    <property type="term" value="F:methyltransferase activity"/>
    <property type="evidence" value="ECO:0007669"/>
    <property type="project" value="UniProtKB-KW"/>
</dbReference>